<dbReference type="EMBL" id="JAINUF010000001">
    <property type="protein sequence ID" value="KAJ8380533.1"/>
    <property type="molecule type" value="Genomic_DNA"/>
</dbReference>
<dbReference type="Proteomes" id="UP001152622">
    <property type="component" value="Chromosome 1"/>
</dbReference>
<feature type="region of interest" description="Disordered" evidence="1">
    <location>
        <begin position="102"/>
        <end position="136"/>
    </location>
</feature>
<accession>A0A9Q1JCD5</accession>
<gene>
    <name evidence="2" type="ORF">SKAU_G00013110</name>
</gene>
<name>A0A9Q1JCD5_SYNKA</name>
<evidence type="ECO:0000256" key="1">
    <source>
        <dbReference type="SAM" id="MobiDB-lite"/>
    </source>
</evidence>
<comment type="caution">
    <text evidence="2">The sequence shown here is derived from an EMBL/GenBank/DDBJ whole genome shotgun (WGS) entry which is preliminary data.</text>
</comment>
<sequence>MCPFKVHSTGCSRPARRHATSSAIGHAHKIYGCDGSDFKGDLHPSGREGAARQGRMKISTFSKLEQLVVSRPSSFARGARNEPAGFRRRRLLCASFHFAGTRHEGSSRLSDIYPRKSAKTDERGAASIRNGRRRAL</sequence>
<proteinExistence type="predicted"/>
<evidence type="ECO:0000313" key="2">
    <source>
        <dbReference type="EMBL" id="KAJ8380533.1"/>
    </source>
</evidence>
<evidence type="ECO:0000313" key="3">
    <source>
        <dbReference type="Proteomes" id="UP001152622"/>
    </source>
</evidence>
<protein>
    <submittedName>
        <fullName evidence="2">Uncharacterized protein</fullName>
    </submittedName>
</protein>
<dbReference type="AlphaFoldDB" id="A0A9Q1JCD5"/>
<reference evidence="2" key="1">
    <citation type="journal article" date="2023" name="Science">
        <title>Genome structures resolve the early diversification of teleost fishes.</title>
        <authorList>
            <person name="Parey E."/>
            <person name="Louis A."/>
            <person name="Montfort J."/>
            <person name="Bouchez O."/>
            <person name="Roques C."/>
            <person name="Iampietro C."/>
            <person name="Lluch J."/>
            <person name="Castinel A."/>
            <person name="Donnadieu C."/>
            <person name="Desvignes T."/>
            <person name="Floi Bucao C."/>
            <person name="Jouanno E."/>
            <person name="Wen M."/>
            <person name="Mejri S."/>
            <person name="Dirks R."/>
            <person name="Jansen H."/>
            <person name="Henkel C."/>
            <person name="Chen W.J."/>
            <person name="Zahm M."/>
            <person name="Cabau C."/>
            <person name="Klopp C."/>
            <person name="Thompson A.W."/>
            <person name="Robinson-Rechavi M."/>
            <person name="Braasch I."/>
            <person name="Lecointre G."/>
            <person name="Bobe J."/>
            <person name="Postlethwait J.H."/>
            <person name="Berthelot C."/>
            <person name="Roest Crollius H."/>
            <person name="Guiguen Y."/>
        </authorList>
    </citation>
    <scope>NUCLEOTIDE SEQUENCE</scope>
    <source>
        <strain evidence="2">WJC10195</strain>
    </source>
</reference>
<keyword evidence="3" id="KW-1185">Reference proteome</keyword>
<organism evidence="2 3">
    <name type="scientific">Synaphobranchus kaupii</name>
    <name type="common">Kaup's arrowtooth eel</name>
    <dbReference type="NCBI Taxonomy" id="118154"/>
    <lineage>
        <taxon>Eukaryota</taxon>
        <taxon>Metazoa</taxon>
        <taxon>Chordata</taxon>
        <taxon>Craniata</taxon>
        <taxon>Vertebrata</taxon>
        <taxon>Euteleostomi</taxon>
        <taxon>Actinopterygii</taxon>
        <taxon>Neopterygii</taxon>
        <taxon>Teleostei</taxon>
        <taxon>Anguilliformes</taxon>
        <taxon>Synaphobranchidae</taxon>
        <taxon>Synaphobranchus</taxon>
    </lineage>
</organism>